<dbReference type="PANTHER" id="PTHR44542">
    <property type="entry name" value="THIOSULFATE SULFURTRANSFERASE 18"/>
    <property type="match status" value="1"/>
</dbReference>
<feature type="non-terminal residue" evidence="2">
    <location>
        <position position="80"/>
    </location>
</feature>
<dbReference type="Proteomes" id="UP000265520">
    <property type="component" value="Unassembled WGS sequence"/>
</dbReference>
<protein>
    <submittedName>
        <fullName evidence="2">Rhodanese-like domain-containing protein 17-like</fullName>
    </submittedName>
</protein>
<accession>A0A392N891</accession>
<dbReference type="PROSITE" id="PS50206">
    <property type="entry name" value="RHODANESE_3"/>
    <property type="match status" value="1"/>
</dbReference>
<gene>
    <name evidence="2" type="ORF">A2U01_0016964</name>
</gene>
<dbReference type="SUPFAM" id="SSF52821">
    <property type="entry name" value="Rhodanese/Cell cycle control phosphatase"/>
    <property type="match status" value="1"/>
</dbReference>
<evidence type="ECO:0000259" key="1">
    <source>
        <dbReference type="PROSITE" id="PS50206"/>
    </source>
</evidence>
<dbReference type="CDD" id="cd00158">
    <property type="entry name" value="RHOD"/>
    <property type="match status" value="1"/>
</dbReference>
<dbReference type="AlphaFoldDB" id="A0A392N891"/>
<evidence type="ECO:0000313" key="3">
    <source>
        <dbReference type="Proteomes" id="UP000265520"/>
    </source>
</evidence>
<proteinExistence type="predicted"/>
<dbReference type="GO" id="GO:0003824">
    <property type="term" value="F:catalytic activity"/>
    <property type="evidence" value="ECO:0007669"/>
    <property type="project" value="InterPro"/>
</dbReference>
<dbReference type="EMBL" id="LXQA010031213">
    <property type="protein sequence ID" value="MCH95981.1"/>
    <property type="molecule type" value="Genomic_DNA"/>
</dbReference>
<name>A0A392N891_9FABA</name>
<keyword evidence="3" id="KW-1185">Reference proteome</keyword>
<comment type="caution">
    <text evidence="2">The sequence shown here is derived from an EMBL/GenBank/DDBJ whole genome shotgun (WGS) entry which is preliminary data.</text>
</comment>
<dbReference type="InterPro" id="IPR044684">
    <property type="entry name" value="STR17/STR18/HARC1-like"/>
</dbReference>
<sequence length="80" mass="9037">MCRSGAKVVTIDVREAKNLIQTDHIYLDVRTVEEFAKGHVDAAKIINIPYMLDTPKGRVKNPDFLKEISSVCNKEDHLVV</sequence>
<dbReference type="Gene3D" id="3.40.250.10">
    <property type="entry name" value="Rhodanese-like domain"/>
    <property type="match status" value="1"/>
</dbReference>
<reference evidence="2 3" key="1">
    <citation type="journal article" date="2018" name="Front. Plant Sci.">
        <title>Red Clover (Trifolium pratense) and Zigzag Clover (T. medium) - A Picture of Genomic Similarities and Differences.</title>
        <authorList>
            <person name="Dluhosova J."/>
            <person name="Istvanek J."/>
            <person name="Nedelnik J."/>
            <person name="Repkova J."/>
        </authorList>
    </citation>
    <scope>NUCLEOTIDE SEQUENCE [LARGE SCALE GENOMIC DNA]</scope>
    <source>
        <strain evidence="3">cv. 10/8</strain>
        <tissue evidence="2">Leaf</tissue>
    </source>
</reference>
<organism evidence="2 3">
    <name type="scientific">Trifolium medium</name>
    <dbReference type="NCBI Taxonomy" id="97028"/>
    <lineage>
        <taxon>Eukaryota</taxon>
        <taxon>Viridiplantae</taxon>
        <taxon>Streptophyta</taxon>
        <taxon>Embryophyta</taxon>
        <taxon>Tracheophyta</taxon>
        <taxon>Spermatophyta</taxon>
        <taxon>Magnoliopsida</taxon>
        <taxon>eudicotyledons</taxon>
        <taxon>Gunneridae</taxon>
        <taxon>Pentapetalae</taxon>
        <taxon>rosids</taxon>
        <taxon>fabids</taxon>
        <taxon>Fabales</taxon>
        <taxon>Fabaceae</taxon>
        <taxon>Papilionoideae</taxon>
        <taxon>50 kb inversion clade</taxon>
        <taxon>NPAAA clade</taxon>
        <taxon>Hologalegina</taxon>
        <taxon>IRL clade</taxon>
        <taxon>Trifolieae</taxon>
        <taxon>Trifolium</taxon>
    </lineage>
</organism>
<dbReference type="PANTHER" id="PTHR44542:SF12">
    <property type="entry name" value="THIOSULFATE SULFURTRANSFERASE 18"/>
    <property type="match status" value="1"/>
</dbReference>
<dbReference type="InterPro" id="IPR036873">
    <property type="entry name" value="Rhodanese-like_dom_sf"/>
</dbReference>
<dbReference type="InterPro" id="IPR001763">
    <property type="entry name" value="Rhodanese-like_dom"/>
</dbReference>
<feature type="domain" description="Rhodanese" evidence="1">
    <location>
        <begin position="20"/>
        <end position="80"/>
    </location>
</feature>
<evidence type="ECO:0000313" key="2">
    <source>
        <dbReference type="EMBL" id="MCH95981.1"/>
    </source>
</evidence>
<dbReference type="Pfam" id="PF00581">
    <property type="entry name" value="Rhodanese"/>
    <property type="match status" value="1"/>
</dbReference>